<keyword evidence="3" id="KW-1185">Reference proteome</keyword>
<dbReference type="AlphaFoldDB" id="A0A8X6NZ70"/>
<comment type="caution">
    <text evidence="2">The sequence shown here is derived from an EMBL/GenBank/DDBJ whole genome shotgun (WGS) entry which is preliminary data.</text>
</comment>
<dbReference type="Gene3D" id="1.10.340.70">
    <property type="match status" value="1"/>
</dbReference>
<accession>A0A8X6NZ70</accession>
<feature type="domain" description="Integrase zinc-binding" evidence="1">
    <location>
        <begin position="177"/>
        <end position="220"/>
    </location>
</feature>
<protein>
    <recommendedName>
        <fullName evidence="1">Integrase zinc-binding domain-containing protein</fullName>
    </recommendedName>
</protein>
<gene>
    <name evidence="2" type="ORF">NPIL_416721</name>
</gene>
<proteinExistence type="predicted"/>
<evidence type="ECO:0000313" key="3">
    <source>
        <dbReference type="Proteomes" id="UP000887013"/>
    </source>
</evidence>
<dbReference type="EMBL" id="BMAW01015427">
    <property type="protein sequence ID" value="GFT43718.1"/>
    <property type="molecule type" value="Genomic_DNA"/>
</dbReference>
<evidence type="ECO:0000259" key="1">
    <source>
        <dbReference type="Pfam" id="PF17921"/>
    </source>
</evidence>
<dbReference type="Pfam" id="PF17921">
    <property type="entry name" value="Integrase_H2C2"/>
    <property type="match status" value="1"/>
</dbReference>
<dbReference type="InterPro" id="IPR041588">
    <property type="entry name" value="Integrase_H2C2"/>
</dbReference>
<organism evidence="2 3">
    <name type="scientific">Nephila pilipes</name>
    <name type="common">Giant wood spider</name>
    <name type="synonym">Nephila maculata</name>
    <dbReference type="NCBI Taxonomy" id="299642"/>
    <lineage>
        <taxon>Eukaryota</taxon>
        <taxon>Metazoa</taxon>
        <taxon>Ecdysozoa</taxon>
        <taxon>Arthropoda</taxon>
        <taxon>Chelicerata</taxon>
        <taxon>Arachnida</taxon>
        <taxon>Araneae</taxon>
        <taxon>Araneomorphae</taxon>
        <taxon>Entelegynae</taxon>
        <taxon>Araneoidea</taxon>
        <taxon>Nephilidae</taxon>
        <taxon>Nephila</taxon>
    </lineage>
</organism>
<evidence type="ECO:0000313" key="2">
    <source>
        <dbReference type="EMBL" id="GFT43718.1"/>
    </source>
</evidence>
<sequence length="221" mass="25889">MAIWNAFILREKKLPNIDNYNFRMNLVERILEKFHVTTPRSAKRQKLQSDCPLRLTGRHFPDLVPSKKMHRENVLLVQKRKFVVKLAINAMNVMLISTDIRRVSESDNSVADALSIINALYLPTIDLQHLASSKTNDEEFKTLISSNDCSIKLKPLKMGQALEVFCDVHREKVRSYVPEKLRFEVFCFLHNLFHAGIPTTKRLIRNHFIWPFMLKDITKWT</sequence>
<name>A0A8X6NZ70_NEPPI</name>
<reference evidence="2" key="1">
    <citation type="submission" date="2020-08" db="EMBL/GenBank/DDBJ databases">
        <title>Multicomponent nature underlies the extraordinary mechanical properties of spider dragline silk.</title>
        <authorList>
            <person name="Kono N."/>
            <person name="Nakamura H."/>
            <person name="Mori M."/>
            <person name="Yoshida Y."/>
            <person name="Ohtoshi R."/>
            <person name="Malay A.D."/>
            <person name="Moran D.A.P."/>
            <person name="Tomita M."/>
            <person name="Numata K."/>
            <person name="Arakawa K."/>
        </authorList>
    </citation>
    <scope>NUCLEOTIDE SEQUENCE</scope>
</reference>
<dbReference type="Proteomes" id="UP000887013">
    <property type="component" value="Unassembled WGS sequence"/>
</dbReference>
<dbReference type="OrthoDB" id="6078215at2759"/>